<dbReference type="RefSeq" id="WP_179534838.1">
    <property type="nucleotide sequence ID" value="NZ_JACBYW010000002.1"/>
</dbReference>
<proteinExistence type="predicted"/>
<dbReference type="AlphaFoldDB" id="A0A852Z433"/>
<dbReference type="EMBL" id="JACBYW010000002">
    <property type="protein sequence ID" value="NYH78366.1"/>
    <property type="molecule type" value="Genomic_DNA"/>
</dbReference>
<comment type="caution">
    <text evidence="2">The sequence shown here is derived from an EMBL/GenBank/DDBJ whole genome shotgun (WGS) entry which is preliminary data.</text>
</comment>
<dbReference type="Pfam" id="PF17240">
    <property type="entry name" value="DUF5313"/>
    <property type="match status" value="1"/>
</dbReference>
<feature type="transmembrane region" description="Helical" evidence="1">
    <location>
        <begin position="37"/>
        <end position="60"/>
    </location>
</feature>
<keyword evidence="1" id="KW-0812">Transmembrane</keyword>
<evidence type="ECO:0000313" key="3">
    <source>
        <dbReference type="Proteomes" id="UP000548304"/>
    </source>
</evidence>
<evidence type="ECO:0008006" key="4">
    <source>
        <dbReference type="Google" id="ProtNLM"/>
    </source>
</evidence>
<feature type="transmembrane region" description="Helical" evidence="1">
    <location>
        <begin position="66"/>
        <end position="86"/>
    </location>
</feature>
<dbReference type="InterPro" id="IPR035197">
    <property type="entry name" value="DUF5313"/>
</dbReference>
<keyword evidence="1" id="KW-1133">Transmembrane helix</keyword>
<name>A0A852Z433_9ACTN</name>
<accession>A0A852Z433</accession>
<evidence type="ECO:0000256" key="1">
    <source>
        <dbReference type="SAM" id="Phobius"/>
    </source>
</evidence>
<protein>
    <recommendedName>
        <fullName evidence="4">DUF5313 domain-containing protein</fullName>
    </recommendedName>
</protein>
<reference evidence="2 3" key="1">
    <citation type="submission" date="2020-07" db="EMBL/GenBank/DDBJ databases">
        <title>Genomic Encyclopedia of Type Strains, Phase III (KMG-III): the genomes of soil and plant-associated and newly described type strains.</title>
        <authorList>
            <person name="Whitman W."/>
        </authorList>
    </citation>
    <scope>NUCLEOTIDE SEQUENCE [LARGE SCALE GENOMIC DNA]</scope>
    <source>
        <strain evidence="2 3">CECT 8576</strain>
    </source>
</reference>
<keyword evidence="3" id="KW-1185">Reference proteome</keyword>
<evidence type="ECO:0000313" key="2">
    <source>
        <dbReference type="EMBL" id="NYH78366.1"/>
    </source>
</evidence>
<sequence length="117" mass="12876">MAIDRPGPVRWLYYQYSGGLPEQYRARVLRDATCRSWMFRVLVRGLVRILPIAALLFFLLGHFGGSWSLAAGSLLLGVLVVVRIALTGATESVDARTVRHGYSPGYAAAVRAARRGE</sequence>
<organism evidence="2 3">
    <name type="scientific">Actinopolyspora biskrensis</name>
    <dbReference type="NCBI Taxonomy" id="1470178"/>
    <lineage>
        <taxon>Bacteria</taxon>
        <taxon>Bacillati</taxon>
        <taxon>Actinomycetota</taxon>
        <taxon>Actinomycetes</taxon>
        <taxon>Actinopolysporales</taxon>
        <taxon>Actinopolysporaceae</taxon>
        <taxon>Actinopolyspora</taxon>
    </lineage>
</organism>
<dbReference type="Proteomes" id="UP000548304">
    <property type="component" value="Unassembled WGS sequence"/>
</dbReference>
<gene>
    <name evidence="2" type="ORF">FHR84_001688</name>
</gene>
<keyword evidence="1" id="KW-0472">Membrane</keyword>